<dbReference type="PANTHER" id="PTHR43157:SF31">
    <property type="entry name" value="PHOSPHATIDYLINOSITOL-GLYCAN BIOSYNTHESIS CLASS F PROTEIN"/>
    <property type="match status" value="1"/>
</dbReference>
<dbReference type="Proteomes" id="UP000250140">
    <property type="component" value="Unassembled WGS sequence"/>
</dbReference>
<evidence type="ECO:0000313" key="2">
    <source>
        <dbReference type="EMBL" id="OCL13808.1"/>
    </source>
</evidence>
<dbReference type="Gene3D" id="3.40.50.720">
    <property type="entry name" value="NAD(P)-binding Rossmann-like Domain"/>
    <property type="match status" value="1"/>
</dbReference>
<dbReference type="GO" id="GO:0016491">
    <property type="term" value="F:oxidoreductase activity"/>
    <property type="evidence" value="ECO:0007669"/>
    <property type="project" value="UniProtKB-KW"/>
</dbReference>
<dbReference type="PANTHER" id="PTHR43157">
    <property type="entry name" value="PHOSPHATIDYLINOSITOL-GLYCAN BIOSYNTHESIS CLASS F PROTEIN-RELATED"/>
    <property type="match status" value="1"/>
</dbReference>
<accession>A0A8E2FBB9</accession>
<dbReference type="InterPro" id="IPR036291">
    <property type="entry name" value="NAD(P)-bd_dom_sf"/>
</dbReference>
<dbReference type="EMBL" id="KV748667">
    <property type="protein sequence ID" value="OCL13808.1"/>
    <property type="molecule type" value="Genomic_DNA"/>
</dbReference>
<gene>
    <name evidence="2" type="ORF">AOQ84DRAFT_371858</name>
</gene>
<name>A0A8E2FBB9_9PEZI</name>
<dbReference type="Pfam" id="PF00106">
    <property type="entry name" value="adh_short"/>
    <property type="match status" value="1"/>
</dbReference>
<organism evidence="2 3">
    <name type="scientific">Glonium stellatum</name>
    <dbReference type="NCBI Taxonomy" id="574774"/>
    <lineage>
        <taxon>Eukaryota</taxon>
        <taxon>Fungi</taxon>
        <taxon>Dikarya</taxon>
        <taxon>Ascomycota</taxon>
        <taxon>Pezizomycotina</taxon>
        <taxon>Dothideomycetes</taxon>
        <taxon>Pleosporomycetidae</taxon>
        <taxon>Gloniales</taxon>
        <taxon>Gloniaceae</taxon>
        <taxon>Glonium</taxon>
    </lineage>
</organism>
<sequence>MSEFKFDATSDIATSALARKPISGGRFNVHTTSDQAAADLASGIADKIVIITGVSPTGIGADAARVIFQQNPKLLILASRTLGSIDAVINEIRGSKSVENIKPLVLDLSDLRSVRKAADELLQMTPVVDALINNAGVMMVPNFKTTTEGIEWHFAVNHVGHFLFTNLIMPALLKSQDGTCVVNVSSAAHRARAVDFEDINFNKNLRSFGVDPGGILGTGLSRDIPMEEKIARGWWNKDGKPNTELIPYKSVGQGSANYIVAAFDRTIDDKSGACIADSAIDPTAAPHALDPENAKKLWILSERLVGQEFNYD</sequence>
<dbReference type="AlphaFoldDB" id="A0A8E2FBB9"/>
<reference evidence="2 3" key="1">
    <citation type="journal article" date="2016" name="Nat. Commun.">
        <title>Ectomycorrhizal ecology is imprinted in the genome of the dominant symbiotic fungus Cenococcum geophilum.</title>
        <authorList>
            <consortium name="DOE Joint Genome Institute"/>
            <person name="Peter M."/>
            <person name="Kohler A."/>
            <person name="Ohm R.A."/>
            <person name="Kuo A."/>
            <person name="Krutzmann J."/>
            <person name="Morin E."/>
            <person name="Arend M."/>
            <person name="Barry K.W."/>
            <person name="Binder M."/>
            <person name="Choi C."/>
            <person name="Clum A."/>
            <person name="Copeland A."/>
            <person name="Grisel N."/>
            <person name="Haridas S."/>
            <person name="Kipfer T."/>
            <person name="LaButti K."/>
            <person name="Lindquist E."/>
            <person name="Lipzen A."/>
            <person name="Maire R."/>
            <person name="Meier B."/>
            <person name="Mihaltcheva S."/>
            <person name="Molinier V."/>
            <person name="Murat C."/>
            <person name="Poggeler S."/>
            <person name="Quandt C.A."/>
            <person name="Sperisen C."/>
            <person name="Tritt A."/>
            <person name="Tisserant E."/>
            <person name="Crous P.W."/>
            <person name="Henrissat B."/>
            <person name="Nehls U."/>
            <person name="Egli S."/>
            <person name="Spatafora J.W."/>
            <person name="Grigoriev I.V."/>
            <person name="Martin F.M."/>
        </authorList>
    </citation>
    <scope>NUCLEOTIDE SEQUENCE [LARGE SCALE GENOMIC DNA]</scope>
    <source>
        <strain evidence="2 3">CBS 207.34</strain>
    </source>
</reference>
<keyword evidence="3" id="KW-1185">Reference proteome</keyword>
<dbReference type="OrthoDB" id="191139at2759"/>
<dbReference type="InterPro" id="IPR002347">
    <property type="entry name" value="SDR_fam"/>
</dbReference>
<evidence type="ECO:0000256" key="1">
    <source>
        <dbReference type="ARBA" id="ARBA00023002"/>
    </source>
</evidence>
<proteinExistence type="predicted"/>
<evidence type="ECO:0000313" key="3">
    <source>
        <dbReference type="Proteomes" id="UP000250140"/>
    </source>
</evidence>
<protein>
    <submittedName>
        <fullName evidence="2">NAD(P)-binding protein</fullName>
    </submittedName>
</protein>
<keyword evidence="1" id="KW-0560">Oxidoreductase</keyword>
<dbReference type="SUPFAM" id="SSF51735">
    <property type="entry name" value="NAD(P)-binding Rossmann-fold domains"/>
    <property type="match status" value="1"/>
</dbReference>